<dbReference type="EMBL" id="JACHGH010000007">
    <property type="protein sequence ID" value="MBB6454063.1"/>
    <property type="molecule type" value="Genomic_DNA"/>
</dbReference>
<dbReference type="EC" id="3.4.-.-" evidence="3"/>
<reference evidence="3 4" key="1">
    <citation type="submission" date="2020-08" db="EMBL/GenBank/DDBJ databases">
        <title>Genomic Encyclopedia of Type Strains, Phase IV (KMG-IV): sequencing the most valuable type-strain genomes for metagenomic binning, comparative biology and taxonomic classification.</title>
        <authorList>
            <person name="Goeker M."/>
        </authorList>
    </citation>
    <scope>NUCLEOTIDE SEQUENCE [LARGE SCALE GENOMIC DNA]</scope>
    <source>
        <strain evidence="3 4">DSM 19612</strain>
    </source>
</reference>
<dbReference type="PANTHER" id="PTHR34385:SF1">
    <property type="entry name" value="PEPTIDOGLYCAN L-ALANYL-D-GLUTAMATE ENDOPEPTIDASE CWLK"/>
    <property type="match status" value="1"/>
</dbReference>
<proteinExistence type="predicted"/>
<evidence type="ECO:0000259" key="2">
    <source>
        <dbReference type="Pfam" id="PF13539"/>
    </source>
</evidence>
<dbReference type="Gene3D" id="3.30.1380.10">
    <property type="match status" value="1"/>
</dbReference>
<evidence type="ECO:0000256" key="1">
    <source>
        <dbReference type="SAM" id="Phobius"/>
    </source>
</evidence>
<evidence type="ECO:0000313" key="4">
    <source>
        <dbReference type="Proteomes" id="UP000581688"/>
    </source>
</evidence>
<dbReference type="PANTHER" id="PTHR34385">
    <property type="entry name" value="D-ALANYL-D-ALANINE CARBOXYPEPTIDASE"/>
    <property type="match status" value="1"/>
</dbReference>
<keyword evidence="1" id="KW-0812">Transmembrane</keyword>
<protein>
    <submittedName>
        <fullName evidence="3">Peptidoglycan L-alanyl-D-glutamate endopeptidase CwlK</fullName>
        <ecNumber evidence="3">3.4.-.-</ecNumber>
    </submittedName>
</protein>
<keyword evidence="4" id="KW-1185">Reference proteome</keyword>
<organism evidence="3 4">
    <name type="scientific">Salirhabdus euzebyi</name>
    <dbReference type="NCBI Taxonomy" id="394506"/>
    <lineage>
        <taxon>Bacteria</taxon>
        <taxon>Bacillati</taxon>
        <taxon>Bacillota</taxon>
        <taxon>Bacilli</taxon>
        <taxon>Bacillales</taxon>
        <taxon>Bacillaceae</taxon>
        <taxon>Salirhabdus</taxon>
    </lineage>
</organism>
<accession>A0A841Q6T2</accession>
<dbReference type="Pfam" id="PF13539">
    <property type="entry name" value="Peptidase_M15_4"/>
    <property type="match status" value="1"/>
</dbReference>
<keyword evidence="1" id="KW-1133">Transmembrane helix</keyword>
<dbReference type="AlphaFoldDB" id="A0A841Q6T2"/>
<dbReference type="SUPFAM" id="SSF55166">
    <property type="entry name" value="Hedgehog/DD-peptidase"/>
    <property type="match status" value="1"/>
</dbReference>
<dbReference type="InterPro" id="IPR052179">
    <property type="entry name" value="DD-CPase-like"/>
</dbReference>
<feature type="domain" description="Peptidase M15C" evidence="2">
    <location>
        <begin position="92"/>
        <end position="160"/>
    </location>
</feature>
<gene>
    <name evidence="3" type="ORF">HNQ94_002514</name>
</gene>
<sequence>MKKRKKRGLLLVVIIICIGLLLYIKHVQELKNTPLPTSLHPIVEEKTDKLVEQAKNIGINILITHDFRTVEEQDKLYDRGRTAEGNIVTYAKGGTSYHNYGLAIDFAIKLEDGSVIWDMEYDGNQNGQSDWLEVVAIAKELGFEWGGDWKNFKDYPHLQMDFGLSIRELQMGKRPDGWK</sequence>
<dbReference type="InterPro" id="IPR039561">
    <property type="entry name" value="Peptidase_M15C"/>
</dbReference>
<evidence type="ECO:0000313" key="3">
    <source>
        <dbReference type="EMBL" id="MBB6454063.1"/>
    </source>
</evidence>
<name>A0A841Q6T2_9BACI</name>
<feature type="transmembrane region" description="Helical" evidence="1">
    <location>
        <begin position="7"/>
        <end position="24"/>
    </location>
</feature>
<dbReference type="RefSeq" id="WP_174496831.1">
    <property type="nucleotide sequence ID" value="NZ_CADDWK010000009.1"/>
</dbReference>
<keyword evidence="3" id="KW-0378">Hydrolase</keyword>
<comment type="caution">
    <text evidence="3">The sequence shown here is derived from an EMBL/GenBank/DDBJ whole genome shotgun (WGS) entry which is preliminary data.</text>
</comment>
<keyword evidence="1" id="KW-0472">Membrane</keyword>
<dbReference type="CDD" id="cd14845">
    <property type="entry name" value="L-Ala-D-Glu_peptidase_like"/>
    <property type="match status" value="1"/>
</dbReference>
<dbReference type="Proteomes" id="UP000581688">
    <property type="component" value="Unassembled WGS sequence"/>
</dbReference>
<dbReference type="InterPro" id="IPR009045">
    <property type="entry name" value="Zn_M74/Hedgehog-like"/>
</dbReference>
<dbReference type="GO" id="GO:0008233">
    <property type="term" value="F:peptidase activity"/>
    <property type="evidence" value="ECO:0007669"/>
    <property type="project" value="InterPro"/>
</dbReference>